<dbReference type="AlphaFoldDB" id="A0A7S1E1F7"/>
<evidence type="ECO:0008006" key="2">
    <source>
        <dbReference type="Google" id="ProtNLM"/>
    </source>
</evidence>
<organism evidence="1">
    <name type="scientific">Hemiselmis andersenii</name>
    <name type="common">Cryptophyte alga</name>
    <dbReference type="NCBI Taxonomy" id="464988"/>
    <lineage>
        <taxon>Eukaryota</taxon>
        <taxon>Cryptophyceae</taxon>
        <taxon>Cryptomonadales</taxon>
        <taxon>Hemiselmidaceae</taxon>
        <taxon>Hemiselmis</taxon>
    </lineage>
</organism>
<dbReference type="EMBL" id="HBFX01024541">
    <property type="protein sequence ID" value="CAD8961175.1"/>
    <property type="molecule type" value="Transcribed_RNA"/>
</dbReference>
<sequence length="246" mass="27100">MKGGKEVRARKAVISNAAARSTARLLPEGEVPAAWREEVDDVPECPSFMHLHLGFSAKGLKEAMGGKELECHYMVVNDWERGVDSEQNLVLISIASVLDPTMAPEGMHTIHAYTPATEPYDLWKGLDRNSDEYKKLKEERSEVLWKAVERVIPDIRKRCDVSLVGTPLTHERFLRRYRGSYGPAIQAGKQIFPGPGTPIKNLLLCGDSVFPGIGIPAVAASGMVAANTLGLETLDKHKKLLDEMVV</sequence>
<gene>
    <name evidence="1" type="ORF">HAND00432_LOCUS14977</name>
</gene>
<accession>A0A7S1E1F7</accession>
<dbReference type="PANTHER" id="PTHR46313">
    <property type="match status" value="1"/>
</dbReference>
<protein>
    <recommendedName>
        <fullName evidence="2">Amine oxidase domain-containing protein</fullName>
    </recommendedName>
</protein>
<evidence type="ECO:0000313" key="1">
    <source>
        <dbReference type="EMBL" id="CAD8961175.1"/>
    </source>
</evidence>
<name>A0A7S1E1F7_HEMAN</name>
<dbReference type="InterPro" id="IPR045892">
    <property type="entry name" value="CrtISO-like"/>
</dbReference>
<proteinExistence type="predicted"/>
<dbReference type="SUPFAM" id="SSF51905">
    <property type="entry name" value="FAD/NAD(P)-binding domain"/>
    <property type="match status" value="1"/>
</dbReference>
<reference evidence="1" key="1">
    <citation type="submission" date="2021-01" db="EMBL/GenBank/DDBJ databases">
        <authorList>
            <person name="Corre E."/>
            <person name="Pelletier E."/>
            <person name="Niang G."/>
            <person name="Scheremetjew M."/>
            <person name="Finn R."/>
            <person name="Kale V."/>
            <person name="Holt S."/>
            <person name="Cochrane G."/>
            <person name="Meng A."/>
            <person name="Brown T."/>
            <person name="Cohen L."/>
        </authorList>
    </citation>
    <scope>NUCLEOTIDE SEQUENCE</scope>
    <source>
        <strain evidence="1">CCMP644</strain>
    </source>
</reference>
<dbReference type="PANTHER" id="PTHR46313:SF1">
    <property type="entry name" value="FAD_NAD(P)-BINDING OXIDOREDUCTASE FAMILY PROTEIN"/>
    <property type="match status" value="1"/>
</dbReference>
<dbReference type="InterPro" id="IPR036188">
    <property type="entry name" value="FAD/NAD-bd_sf"/>
</dbReference>
<dbReference type="GO" id="GO:0016116">
    <property type="term" value="P:carotenoid metabolic process"/>
    <property type="evidence" value="ECO:0007669"/>
    <property type="project" value="InterPro"/>
</dbReference>